<sequence length="102" mass="11069">MIGGVCKGFAIARVLVLRTGHGDEIRVKSMNGVYLFSTGSYPSSSHQRLALRCELVDGITSLIGTPVADVLLFVSVCVQVQKRILTPCKRLITTQSYSIAKK</sequence>
<comment type="caution">
    <text evidence="1">The sequence shown here is derived from an EMBL/GenBank/DDBJ whole genome shotgun (WGS) entry which is preliminary data.</text>
</comment>
<dbReference type="Proteomes" id="UP000248329">
    <property type="component" value="Unassembled WGS sequence"/>
</dbReference>
<name>A0AC61KZ02_9EURY</name>
<organism evidence="1 2">
    <name type="scientific">Candidatus Methanogaster sp</name>
    <dbReference type="NCBI Taxonomy" id="3386292"/>
    <lineage>
        <taxon>Archaea</taxon>
        <taxon>Methanobacteriati</taxon>
        <taxon>Methanobacteriota</taxon>
        <taxon>Stenosarchaea group</taxon>
        <taxon>Methanomicrobia</taxon>
        <taxon>Methanosarcinales</taxon>
        <taxon>ANME-2 cluster</taxon>
        <taxon>Candidatus Methanogasteraceae</taxon>
        <taxon>Candidatus Methanogaster</taxon>
    </lineage>
</organism>
<gene>
    <name evidence="1" type="ORF">C4B59_14935</name>
</gene>
<reference evidence="1" key="1">
    <citation type="submission" date="2018-01" db="EMBL/GenBank/DDBJ databases">
        <authorList>
            <person name="Krukenberg V."/>
        </authorList>
    </citation>
    <scope>NUCLEOTIDE SEQUENCE</scope>
    <source>
        <strain evidence="1">E20ANME2</strain>
    </source>
</reference>
<accession>A0AC61KZ02</accession>
<evidence type="ECO:0000313" key="2">
    <source>
        <dbReference type="Proteomes" id="UP000248329"/>
    </source>
</evidence>
<proteinExistence type="predicted"/>
<evidence type="ECO:0000313" key="1">
    <source>
        <dbReference type="EMBL" id="PXF57560.1"/>
    </source>
</evidence>
<dbReference type="EMBL" id="PQXF01000056">
    <property type="protein sequence ID" value="PXF57560.1"/>
    <property type="molecule type" value="Genomic_DNA"/>
</dbReference>
<protein>
    <submittedName>
        <fullName evidence="1">Uncharacterized protein</fullName>
    </submittedName>
</protein>